<reference evidence="1 2" key="1">
    <citation type="submission" date="2019-09" db="EMBL/GenBank/DDBJ databases">
        <title>Isolation and identification of active actinomycetes.</title>
        <authorList>
            <person name="Yu Z."/>
            <person name="Han C."/>
            <person name="Yu B."/>
        </authorList>
    </citation>
    <scope>NUCLEOTIDE SEQUENCE [LARGE SCALE GENOMIC DNA]</scope>
    <source>
        <strain evidence="1 2">NEAU-H2</strain>
    </source>
</reference>
<proteinExistence type="predicted"/>
<gene>
    <name evidence="1" type="ORF">F8144_13760</name>
</gene>
<dbReference type="Proteomes" id="UP000442990">
    <property type="component" value="Unassembled WGS sequence"/>
</dbReference>
<name>A0A7J5DHZ6_9ACTN</name>
<organism evidence="1 2">
    <name type="scientific">Streptomyces triticiradicis</name>
    <dbReference type="NCBI Taxonomy" id="2651189"/>
    <lineage>
        <taxon>Bacteria</taxon>
        <taxon>Bacillati</taxon>
        <taxon>Actinomycetota</taxon>
        <taxon>Actinomycetes</taxon>
        <taxon>Kitasatosporales</taxon>
        <taxon>Streptomycetaceae</taxon>
        <taxon>Streptomyces</taxon>
    </lineage>
</organism>
<evidence type="ECO:0008006" key="3">
    <source>
        <dbReference type="Google" id="ProtNLM"/>
    </source>
</evidence>
<accession>A0A7J5DHZ6</accession>
<dbReference type="AlphaFoldDB" id="A0A7J5DHZ6"/>
<evidence type="ECO:0000313" key="1">
    <source>
        <dbReference type="EMBL" id="KAB1988274.1"/>
    </source>
</evidence>
<dbReference type="RefSeq" id="WP_151469587.1">
    <property type="nucleotide sequence ID" value="NZ_WBKG01000009.1"/>
</dbReference>
<sequence length="70" mass="7357">MDERQPRGQVRRTGVCKACGSRPAISSEDGTMLCEHCAALLELPDGAGLVEDDGAGVRRDFGNRGGRPGT</sequence>
<evidence type="ECO:0000313" key="2">
    <source>
        <dbReference type="Proteomes" id="UP000442990"/>
    </source>
</evidence>
<protein>
    <recommendedName>
        <fullName evidence="3">TFIIB-type zinc ribbon-containing protein</fullName>
    </recommendedName>
</protein>
<dbReference type="EMBL" id="WBKG01000009">
    <property type="protein sequence ID" value="KAB1988274.1"/>
    <property type="molecule type" value="Genomic_DNA"/>
</dbReference>
<comment type="caution">
    <text evidence="1">The sequence shown here is derived from an EMBL/GenBank/DDBJ whole genome shotgun (WGS) entry which is preliminary data.</text>
</comment>
<keyword evidence="2" id="KW-1185">Reference proteome</keyword>